<name>A0A7C1T8Y1_9HYPH</name>
<organism evidence="1">
    <name type="scientific">Agrobacterium albertimagni</name>
    <dbReference type="NCBI Taxonomy" id="147266"/>
    <lineage>
        <taxon>Bacteria</taxon>
        <taxon>Pseudomonadati</taxon>
        <taxon>Pseudomonadota</taxon>
        <taxon>Alphaproteobacteria</taxon>
        <taxon>Hyphomicrobiales</taxon>
        <taxon>Rhizobiaceae</taxon>
        <taxon>Rhizobium/Agrobacterium group</taxon>
        <taxon>Agrobacterium</taxon>
    </lineage>
</organism>
<evidence type="ECO:0000313" key="1">
    <source>
        <dbReference type="EMBL" id="HEB43764.1"/>
    </source>
</evidence>
<dbReference type="InterPro" id="IPR025683">
    <property type="entry name" value="Protein_beta"/>
</dbReference>
<protein>
    <recommendedName>
        <fullName evidence="2">T4 beta protein</fullName>
    </recommendedName>
</protein>
<comment type="caution">
    <text evidence="1">The sequence shown here is derived from an EMBL/GenBank/DDBJ whole genome shotgun (WGS) entry which is preliminary data.</text>
</comment>
<dbReference type="Pfam" id="PF14350">
    <property type="entry name" value="Beta_protein"/>
    <property type="match status" value="1"/>
</dbReference>
<dbReference type="AlphaFoldDB" id="A0A7C1T8Y1"/>
<accession>A0A7C1T8Y1</accession>
<proteinExistence type="predicted"/>
<evidence type="ECO:0008006" key="2">
    <source>
        <dbReference type="Google" id="ProtNLM"/>
    </source>
</evidence>
<reference evidence="1" key="1">
    <citation type="journal article" date="2020" name="mSystems">
        <title>Genome- and Community-Level Interaction Insights into Carbon Utilization and Element Cycling Functions of Hydrothermarchaeota in Hydrothermal Sediment.</title>
        <authorList>
            <person name="Zhou Z."/>
            <person name="Liu Y."/>
            <person name="Xu W."/>
            <person name="Pan J."/>
            <person name="Luo Z.H."/>
            <person name="Li M."/>
        </authorList>
    </citation>
    <scope>NUCLEOTIDE SEQUENCE [LARGE SCALE GENOMIC DNA]</scope>
    <source>
        <strain evidence="1">SpSt-243</strain>
    </source>
</reference>
<dbReference type="EMBL" id="DSKI01000452">
    <property type="protein sequence ID" value="HEB43764.1"/>
    <property type="molecule type" value="Genomic_DNA"/>
</dbReference>
<sequence>MIDVQDYLVTLGIRPAELSGLKELPGTTKDRLTPVVLLAPWLATTPIFRALDKFEEAYPARPYFLDVDTYYRINDKPNEAKEIWARLADKPADIDAWWGILAKYPNANPCLLMAQQPIERVRDQIRWARENNRTFCLRVNLAEGIGSGIPQWMPALAKELAEEGATDYAVVFEFGWVQDALIVGAVAVGYLNTFFSEIPPTIPIGISCTSFPKDFTPYDGTEVHEFTNRELIAQVQRATNRLRIVYGDWGTTRPRSYGHASQPKNRIDYPTDASWVFARDQEESVDFQTAASRITGSQYWSGNLGIWGEQLIEGTAAGQAFAIDSMPKMYAARINIHLHRQAFYGHLPPPEALDEAWSDDDF</sequence>
<gene>
    <name evidence="1" type="ORF">ENP70_08725</name>
</gene>